<gene>
    <name evidence="1" type="ORF">GXY80_05350</name>
</gene>
<sequence length="120" mass="13146">MQCVGKAVAEYFSAQGSISSEMEVENGVFTGSIGKSLAKKEGKRDAIEYLIDAYPYESSLALGDSDGDIELLNKVAHAFCMDPTESLKKIAVSRGWHRVAPLSVLEVVKEALLIPRHRYL</sequence>
<evidence type="ECO:0000313" key="2">
    <source>
        <dbReference type="Proteomes" id="UP000777265"/>
    </source>
</evidence>
<name>A0A971S026_9BACT</name>
<proteinExistence type="predicted"/>
<evidence type="ECO:0000313" key="1">
    <source>
        <dbReference type="EMBL" id="NLW34895.1"/>
    </source>
</evidence>
<accession>A0A971S026</accession>
<protein>
    <submittedName>
        <fullName evidence="1">Uncharacterized protein</fullName>
    </submittedName>
</protein>
<dbReference type="AlphaFoldDB" id="A0A971S026"/>
<dbReference type="Proteomes" id="UP000777265">
    <property type="component" value="Unassembled WGS sequence"/>
</dbReference>
<dbReference type="EMBL" id="JAAYEE010000094">
    <property type="protein sequence ID" value="NLW34895.1"/>
    <property type="molecule type" value="Genomic_DNA"/>
</dbReference>
<dbReference type="SUPFAM" id="SSF56784">
    <property type="entry name" value="HAD-like"/>
    <property type="match status" value="1"/>
</dbReference>
<reference evidence="1" key="1">
    <citation type="journal article" date="2020" name="Biotechnol. Biofuels">
        <title>New insights from the biogas microbiome by comprehensive genome-resolved metagenomics of nearly 1600 species originating from multiple anaerobic digesters.</title>
        <authorList>
            <person name="Campanaro S."/>
            <person name="Treu L."/>
            <person name="Rodriguez-R L.M."/>
            <person name="Kovalovszki A."/>
            <person name="Ziels R.M."/>
            <person name="Maus I."/>
            <person name="Zhu X."/>
            <person name="Kougias P.G."/>
            <person name="Basile A."/>
            <person name="Luo G."/>
            <person name="Schluter A."/>
            <person name="Konstantinidis K.T."/>
            <person name="Angelidaki I."/>
        </authorList>
    </citation>
    <scope>NUCLEOTIDE SEQUENCE</scope>
    <source>
        <strain evidence="1">AS06rmzACSIP_7</strain>
    </source>
</reference>
<reference evidence="1" key="2">
    <citation type="submission" date="2020-01" db="EMBL/GenBank/DDBJ databases">
        <authorList>
            <person name="Campanaro S."/>
        </authorList>
    </citation>
    <scope>NUCLEOTIDE SEQUENCE</scope>
    <source>
        <strain evidence="1">AS06rmzACSIP_7</strain>
    </source>
</reference>
<organism evidence="1 2">
    <name type="scientific">Syntrophorhabdus aromaticivorans</name>
    <dbReference type="NCBI Taxonomy" id="328301"/>
    <lineage>
        <taxon>Bacteria</taxon>
        <taxon>Pseudomonadati</taxon>
        <taxon>Thermodesulfobacteriota</taxon>
        <taxon>Syntrophorhabdia</taxon>
        <taxon>Syntrophorhabdales</taxon>
        <taxon>Syntrophorhabdaceae</taxon>
        <taxon>Syntrophorhabdus</taxon>
    </lineage>
</organism>
<dbReference type="InterPro" id="IPR036412">
    <property type="entry name" value="HAD-like_sf"/>
</dbReference>
<dbReference type="InterPro" id="IPR023214">
    <property type="entry name" value="HAD_sf"/>
</dbReference>
<dbReference type="Gene3D" id="3.40.50.1000">
    <property type="entry name" value="HAD superfamily/HAD-like"/>
    <property type="match status" value="1"/>
</dbReference>
<comment type="caution">
    <text evidence="1">The sequence shown here is derived from an EMBL/GenBank/DDBJ whole genome shotgun (WGS) entry which is preliminary data.</text>
</comment>